<gene>
    <name evidence="2" type="ordered locus">CAP2UW1_0199</name>
</gene>
<keyword evidence="1" id="KW-0472">Membrane</keyword>
<feature type="transmembrane region" description="Helical" evidence="1">
    <location>
        <begin position="83"/>
        <end position="105"/>
    </location>
</feature>
<reference evidence="2" key="2">
    <citation type="submission" date="2009-09" db="EMBL/GenBank/DDBJ databases">
        <title>Complete sequence of chromosome of Candidatus Accumulibacter phosphatis clade IIA str. UW-1.</title>
        <authorList>
            <consortium name="US DOE Joint Genome Institute"/>
            <person name="Martin H.G."/>
            <person name="Ivanova N."/>
            <person name="Kunin V."/>
            <person name="Warnecke F."/>
            <person name="Barry K."/>
            <person name="He S."/>
            <person name="Salamov A."/>
            <person name="Szeto E."/>
            <person name="Dalin E."/>
            <person name="Pangilinan J.L."/>
            <person name="Lapidus A."/>
            <person name="Lowry S."/>
            <person name="Kyrpides N.C."/>
            <person name="McMahon K.D."/>
            <person name="Hugenholtz P."/>
        </authorList>
    </citation>
    <scope>NUCLEOTIDE SEQUENCE [LARGE SCALE GENOMIC DNA]</scope>
    <source>
        <strain evidence="2">UW-1</strain>
    </source>
</reference>
<evidence type="ECO:0000313" key="2">
    <source>
        <dbReference type="EMBL" id="ACV33557.1"/>
    </source>
</evidence>
<protein>
    <submittedName>
        <fullName evidence="2">Uncharacterized protein</fullName>
    </submittedName>
</protein>
<dbReference type="OrthoDB" id="5493434at2"/>
<accession>C7RJJ3</accession>
<sequence precursor="true">MVTSAFLWLLPLLMLAPALLAAKRRARPAYAALVGEHERMVHRRWILREPVADPTLLEAAEIGPVADTAAIYHAVKAMRPAPIGMRAMVAIMLPIALPMLLAAALQIQSRISS</sequence>
<dbReference type="AlphaFoldDB" id="C7RJJ3"/>
<proteinExistence type="predicted"/>
<dbReference type="EMBL" id="CP001715">
    <property type="protein sequence ID" value="ACV33557.1"/>
    <property type="molecule type" value="Genomic_DNA"/>
</dbReference>
<dbReference type="STRING" id="522306.CAP2UW1_0199"/>
<reference evidence="2" key="1">
    <citation type="submission" date="2009-08" db="EMBL/GenBank/DDBJ databases">
        <authorList>
            <consortium name="US DOE Joint Genome Institute"/>
            <person name="Lucas S."/>
            <person name="Copeland A."/>
            <person name="Lapidus A."/>
            <person name="Glavina del Rio T."/>
            <person name="Dalin E."/>
            <person name="Tice H."/>
            <person name="Bruce D."/>
            <person name="Barry K."/>
            <person name="Pitluck S."/>
            <person name="Lowry S."/>
            <person name="Larimer F."/>
            <person name="Land M."/>
            <person name="Hauser L."/>
            <person name="Kyrpides N."/>
            <person name="Ivanova N."/>
            <person name="McMahon K.D."/>
            <person name="Hugenholtz P."/>
        </authorList>
    </citation>
    <scope>NUCLEOTIDE SEQUENCE</scope>
    <source>
        <strain evidence="2">UW-1</strain>
    </source>
</reference>
<keyword evidence="1" id="KW-1133">Transmembrane helix</keyword>
<organism evidence="2">
    <name type="scientific">Accumulibacter regalis</name>
    <dbReference type="NCBI Taxonomy" id="522306"/>
    <lineage>
        <taxon>Bacteria</taxon>
        <taxon>Pseudomonadati</taxon>
        <taxon>Pseudomonadota</taxon>
        <taxon>Betaproteobacteria</taxon>
        <taxon>Candidatus Accumulibacter</taxon>
    </lineage>
</organism>
<evidence type="ECO:0000256" key="1">
    <source>
        <dbReference type="SAM" id="Phobius"/>
    </source>
</evidence>
<keyword evidence="1" id="KW-0812">Transmembrane</keyword>
<dbReference type="HOGENOM" id="CLU_2127975_0_0_4"/>
<dbReference type="KEGG" id="app:CAP2UW1_0199"/>
<name>C7RJJ3_ACCRE</name>